<accession>A0AAN6Q3H7</accession>
<dbReference type="AlphaFoldDB" id="A0AAN6Q3H7"/>
<reference evidence="1" key="2">
    <citation type="submission" date="2023-05" db="EMBL/GenBank/DDBJ databases">
        <authorList>
            <consortium name="Lawrence Berkeley National Laboratory"/>
            <person name="Steindorff A."/>
            <person name="Hensen N."/>
            <person name="Bonometti L."/>
            <person name="Westerberg I."/>
            <person name="Brannstrom I.O."/>
            <person name="Guillou S."/>
            <person name="Cros-Aarteil S."/>
            <person name="Calhoun S."/>
            <person name="Haridas S."/>
            <person name="Kuo A."/>
            <person name="Mondo S."/>
            <person name="Pangilinan J."/>
            <person name="Riley R."/>
            <person name="Labutti K."/>
            <person name="Andreopoulos B."/>
            <person name="Lipzen A."/>
            <person name="Chen C."/>
            <person name="Yanf M."/>
            <person name="Daum C."/>
            <person name="Ng V."/>
            <person name="Clum A."/>
            <person name="Ohm R."/>
            <person name="Martin F."/>
            <person name="Silar P."/>
            <person name="Natvig D."/>
            <person name="Lalanne C."/>
            <person name="Gautier V."/>
            <person name="Ament-Velasquez S.L."/>
            <person name="Kruys A."/>
            <person name="Hutchinson M.I."/>
            <person name="Powell A.J."/>
            <person name="Barry K."/>
            <person name="Miller A.N."/>
            <person name="Grigoriev I.V."/>
            <person name="Debuchy R."/>
            <person name="Gladieux P."/>
            <person name="Thoren M.H."/>
            <person name="Johannesson H."/>
        </authorList>
    </citation>
    <scope>NUCLEOTIDE SEQUENCE</scope>
    <source>
        <strain evidence="1">CBS 757.83</strain>
    </source>
</reference>
<sequence>MLTLASPCVAIFESLPDDRFVREVALTKPLHRTSLQQHQHPTEAGCMSPTFLGPADSHTGCGMSLETRFHVEAFVVVLEATTAVPEPNLAVQITDEPLFERNCLHEGIGEPAIHGTMSDGYLRGNWHRHHSQPLSRPTLDRWETQKHMACLEFGLYKTPRPTLRMNPAYHDMACLR</sequence>
<evidence type="ECO:0000313" key="1">
    <source>
        <dbReference type="EMBL" id="KAK4102909.1"/>
    </source>
</evidence>
<organism evidence="1 2">
    <name type="scientific">Parathielavia hyrcaniae</name>
    <dbReference type="NCBI Taxonomy" id="113614"/>
    <lineage>
        <taxon>Eukaryota</taxon>
        <taxon>Fungi</taxon>
        <taxon>Dikarya</taxon>
        <taxon>Ascomycota</taxon>
        <taxon>Pezizomycotina</taxon>
        <taxon>Sordariomycetes</taxon>
        <taxon>Sordariomycetidae</taxon>
        <taxon>Sordariales</taxon>
        <taxon>Chaetomiaceae</taxon>
        <taxon>Parathielavia</taxon>
    </lineage>
</organism>
<dbReference type="Proteomes" id="UP001305647">
    <property type="component" value="Unassembled WGS sequence"/>
</dbReference>
<gene>
    <name evidence="1" type="ORF">N658DRAFT_328798</name>
</gene>
<evidence type="ECO:0000313" key="2">
    <source>
        <dbReference type="Proteomes" id="UP001305647"/>
    </source>
</evidence>
<name>A0AAN6Q3H7_9PEZI</name>
<protein>
    <submittedName>
        <fullName evidence="1">Uncharacterized protein</fullName>
    </submittedName>
</protein>
<reference evidence="1" key="1">
    <citation type="journal article" date="2023" name="Mol. Phylogenet. Evol.">
        <title>Genome-scale phylogeny and comparative genomics of the fungal order Sordariales.</title>
        <authorList>
            <person name="Hensen N."/>
            <person name="Bonometti L."/>
            <person name="Westerberg I."/>
            <person name="Brannstrom I.O."/>
            <person name="Guillou S."/>
            <person name="Cros-Aarteil S."/>
            <person name="Calhoun S."/>
            <person name="Haridas S."/>
            <person name="Kuo A."/>
            <person name="Mondo S."/>
            <person name="Pangilinan J."/>
            <person name="Riley R."/>
            <person name="LaButti K."/>
            <person name="Andreopoulos B."/>
            <person name="Lipzen A."/>
            <person name="Chen C."/>
            <person name="Yan M."/>
            <person name="Daum C."/>
            <person name="Ng V."/>
            <person name="Clum A."/>
            <person name="Steindorff A."/>
            <person name="Ohm R.A."/>
            <person name="Martin F."/>
            <person name="Silar P."/>
            <person name="Natvig D.O."/>
            <person name="Lalanne C."/>
            <person name="Gautier V."/>
            <person name="Ament-Velasquez S.L."/>
            <person name="Kruys A."/>
            <person name="Hutchinson M.I."/>
            <person name="Powell A.J."/>
            <person name="Barry K."/>
            <person name="Miller A.N."/>
            <person name="Grigoriev I.V."/>
            <person name="Debuchy R."/>
            <person name="Gladieux P."/>
            <person name="Hiltunen Thoren M."/>
            <person name="Johannesson H."/>
        </authorList>
    </citation>
    <scope>NUCLEOTIDE SEQUENCE</scope>
    <source>
        <strain evidence="1">CBS 757.83</strain>
    </source>
</reference>
<dbReference type="EMBL" id="MU863630">
    <property type="protein sequence ID" value="KAK4102909.1"/>
    <property type="molecule type" value="Genomic_DNA"/>
</dbReference>
<keyword evidence="2" id="KW-1185">Reference proteome</keyword>
<proteinExistence type="predicted"/>
<comment type="caution">
    <text evidence="1">The sequence shown here is derived from an EMBL/GenBank/DDBJ whole genome shotgun (WGS) entry which is preliminary data.</text>
</comment>